<evidence type="ECO:0000256" key="5">
    <source>
        <dbReference type="ARBA" id="ARBA00023136"/>
    </source>
</evidence>
<dbReference type="RefSeq" id="WP_308938145.1">
    <property type="nucleotide sequence ID" value="NZ_JAVIBP010000016.1"/>
</dbReference>
<keyword evidence="8" id="KW-1185">Reference proteome</keyword>
<dbReference type="PANTHER" id="PTHR30250:SF11">
    <property type="entry name" value="O-ANTIGEN TRANSPORTER-RELATED"/>
    <property type="match status" value="1"/>
</dbReference>
<evidence type="ECO:0000256" key="6">
    <source>
        <dbReference type="SAM" id="Phobius"/>
    </source>
</evidence>
<feature type="transmembrane region" description="Helical" evidence="6">
    <location>
        <begin position="211"/>
        <end position="229"/>
    </location>
</feature>
<name>A0ABU1B4S5_9STRE</name>
<evidence type="ECO:0000256" key="1">
    <source>
        <dbReference type="ARBA" id="ARBA00004651"/>
    </source>
</evidence>
<feature type="transmembrane region" description="Helical" evidence="6">
    <location>
        <begin position="255"/>
        <end position="275"/>
    </location>
</feature>
<dbReference type="InterPro" id="IPR050833">
    <property type="entry name" value="Poly_Biosynth_Transport"/>
</dbReference>
<protein>
    <submittedName>
        <fullName evidence="7">Lipopolysaccharide biosynthesis protein</fullName>
    </submittedName>
</protein>
<organism evidence="7 8">
    <name type="scientific">Streptococcus ruminantium</name>
    <dbReference type="NCBI Taxonomy" id="1917441"/>
    <lineage>
        <taxon>Bacteria</taxon>
        <taxon>Bacillati</taxon>
        <taxon>Bacillota</taxon>
        <taxon>Bacilli</taxon>
        <taxon>Lactobacillales</taxon>
        <taxon>Streptococcaceae</taxon>
        <taxon>Streptococcus</taxon>
    </lineage>
</organism>
<dbReference type="PANTHER" id="PTHR30250">
    <property type="entry name" value="PST FAMILY PREDICTED COLANIC ACID TRANSPORTER"/>
    <property type="match status" value="1"/>
</dbReference>
<comment type="caution">
    <text evidence="7">The sequence shown here is derived from an EMBL/GenBank/DDBJ whole genome shotgun (WGS) entry which is preliminary data.</text>
</comment>
<feature type="transmembrane region" description="Helical" evidence="6">
    <location>
        <begin position="362"/>
        <end position="382"/>
    </location>
</feature>
<feature type="transmembrane region" description="Helical" evidence="6">
    <location>
        <begin position="84"/>
        <end position="102"/>
    </location>
</feature>
<gene>
    <name evidence="7" type="ORF">RFF62_08685</name>
</gene>
<proteinExistence type="predicted"/>
<dbReference type="Proteomes" id="UP001228446">
    <property type="component" value="Unassembled WGS sequence"/>
</dbReference>
<feature type="transmembrane region" description="Helical" evidence="6">
    <location>
        <begin position="168"/>
        <end position="190"/>
    </location>
</feature>
<feature type="transmembrane region" description="Helical" evidence="6">
    <location>
        <begin position="330"/>
        <end position="350"/>
    </location>
</feature>
<feature type="transmembrane region" description="Helical" evidence="6">
    <location>
        <begin position="12"/>
        <end position="33"/>
    </location>
</feature>
<evidence type="ECO:0000313" key="7">
    <source>
        <dbReference type="EMBL" id="MDQ8833838.1"/>
    </source>
</evidence>
<feature type="transmembrane region" description="Helical" evidence="6">
    <location>
        <begin position="296"/>
        <end position="324"/>
    </location>
</feature>
<comment type="subcellular location">
    <subcellularLocation>
        <location evidence="1">Cell membrane</location>
        <topology evidence="1">Multi-pass membrane protein</topology>
    </subcellularLocation>
</comment>
<feature type="transmembrane region" description="Helical" evidence="6">
    <location>
        <begin position="388"/>
        <end position="412"/>
    </location>
</feature>
<keyword evidence="4 6" id="KW-1133">Transmembrane helix</keyword>
<evidence type="ECO:0000256" key="3">
    <source>
        <dbReference type="ARBA" id="ARBA00022692"/>
    </source>
</evidence>
<keyword evidence="2" id="KW-1003">Cell membrane</keyword>
<reference evidence="7 8" key="1">
    <citation type="submission" date="2023-08" db="EMBL/GenBank/DDBJ databases">
        <title>Streptococcus ruminantium-associated sheep mastitis outbreak detected in Italy is distinct from bovine isolates.</title>
        <authorList>
            <person name="Rosa M.N."/>
            <person name="Vezina B."/>
            <person name="Tola S."/>
        </authorList>
    </citation>
    <scope>NUCLEOTIDE SEQUENCE [LARGE SCALE GENOMIC DNA]</scope>
    <source>
        <strain evidence="7 8">OM6730</strain>
    </source>
</reference>
<accession>A0ABU1B4S5</accession>
<evidence type="ECO:0000313" key="8">
    <source>
        <dbReference type="Proteomes" id="UP001228446"/>
    </source>
</evidence>
<feature type="transmembrane region" description="Helical" evidence="6">
    <location>
        <begin position="140"/>
        <end position="162"/>
    </location>
</feature>
<dbReference type="EMBL" id="JAVIBX010000039">
    <property type="protein sequence ID" value="MDQ8833838.1"/>
    <property type="molecule type" value="Genomic_DNA"/>
</dbReference>
<keyword evidence="5 6" id="KW-0472">Membrane</keyword>
<evidence type="ECO:0000256" key="2">
    <source>
        <dbReference type="ARBA" id="ARBA00022475"/>
    </source>
</evidence>
<keyword evidence="3 6" id="KW-0812">Transmembrane</keyword>
<sequence>MMQSRNIGKVGIIWNTIGTVFATLVSVVLLMVASRLTSPAVADTFSFSFTVAQQLYVVGLFGVRQYQSTDILEKNNFSEYFISRLLTIVCMMICLCFYLNFNKVSSDYTLPIVFLTFHRSFDALSDVFQGFFQQHNRSDLAGKVLFGHSLSTILFFSISLVLFKSLNISVSAMLLVNFLLFIIQDIHYLKKYFSEDTLFTSIRNIKSVMDILFNCFPIFINAFLVNYIYSEPKFVISSVLQNNGNFAGLQRDFNIIFMPSFVLSLLVYILRPMLTELSVFWHKREIASYKKQVKKLFLLLTLFHLVVLLGGYILGLPVLSIVFGVELGQYKLPFMILLIGGGLNVYSVLVDNLLTIHRKQSYLLVVTILTFIISKVITTPFIEHYSILGASISFALAMLIYFLLSIGIYVFIKKSLKNEL</sequence>
<evidence type="ECO:0000256" key="4">
    <source>
        <dbReference type="ARBA" id="ARBA00022989"/>
    </source>
</evidence>